<keyword evidence="8" id="KW-0143">Chaperone</keyword>
<protein>
    <submittedName>
        <fullName evidence="12">YidC/Oxa1 family membrane protein insertase</fullName>
    </submittedName>
</protein>
<evidence type="ECO:0000256" key="2">
    <source>
        <dbReference type="ARBA" id="ARBA00022448"/>
    </source>
</evidence>
<evidence type="ECO:0000256" key="10">
    <source>
        <dbReference type="SAM" id="Phobius"/>
    </source>
</evidence>
<comment type="similarity">
    <text evidence="9">Belongs to the OXA1/ALB3/YidC family.</text>
</comment>
<proteinExistence type="inferred from homology"/>
<accession>A0A933DSZ3</accession>
<keyword evidence="5" id="KW-0653">Protein transport</keyword>
<keyword evidence="2" id="KW-0813">Transport</keyword>
<evidence type="ECO:0000313" key="13">
    <source>
        <dbReference type="Proteomes" id="UP000704960"/>
    </source>
</evidence>
<dbReference type="PANTHER" id="PTHR12428:SF65">
    <property type="entry name" value="CYTOCHROME C OXIDASE ASSEMBLY PROTEIN COX18, MITOCHONDRIAL"/>
    <property type="match status" value="1"/>
</dbReference>
<evidence type="ECO:0000313" key="12">
    <source>
        <dbReference type="EMBL" id="MBI4132149.1"/>
    </source>
</evidence>
<dbReference type="CDD" id="cd20070">
    <property type="entry name" value="5TM_YidC_Alb3"/>
    <property type="match status" value="1"/>
</dbReference>
<keyword evidence="3" id="KW-1003">Cell membrane</keyword>
<dbReference type="GO" id="GO:0032977">
    <property type="term" value="F:membrane insertase activity"/>
    <property type="evidence" value="ECO:0007669"/>
    <property type="project" value="InterPro"/>
</dbReference>
<dbReference type="AlphaFoldDB" id="A0A933DSZ3"/>
<evidence type="ECO:0000256" key="6">
    <source>
        <dbReference type="ARBA" id="ARBA00022989"/>
    </source>
</evidence>
<dbReference type="Proteomes" id="UP000704960">
    <property type="component" value="Unassembled WGS sequence"/>
</dbReference>
<sequence>MSVLSFVYRELITRPLLNGLVAIYLILPYHDLGLAIIVLTLIVRILLHSSIRQTIHSQRAMAAIQPKLRQVQERFKNDKEALGRETMALYRAQGIHPLSGFTPLLIQLPVLIGLYRLFWKGLAVTNRSLLYPFFSQFAAFNPVAFGLFDLTQPSIALALAAGASQFLQSYTMPKVPVSSSRPGDFATAMQWQARYVFPIIIAAISWSLPSALAFYWTVFNIFAMLQQQIIERSMSYGRDERTHHPNSRQDGHPG</sequence>
<gene>
    <name evidence="12" type="ORF">HY474_00785</name>
</gene>
<evidence type="ECO:0000256" key="7">
    <source>
        <dbReference type="ARBA" id="ARBA00023136"/>
    </source>
</evidence>
<keyword evidence="4 9" id="KW-0812">Transmembrane</keyword>
<feature type="transmembrane region" description="Helical" evidence="10">
    <location>
        <begin position="20"/>
        <end position="47"/>
    </location>
</feature>
<dbReference type="NCBIfam" id="TIGR03592">
    <property type="entry name" value="yidC_oxa1_cterm"/>
    <property type="match status" value="1"/>
</dbReference>
<feature type="transmembrane region" description="Helical" evidence="10">
    <location>
        <begin position="130"/>
        <end position="148"/>
    </location>
</feature>
<dbReference type="InterPro" id="IPR028055">
    <property type="entry name" value="YidC/Oxa/ALB_C"/>
</dbReference>
<evidence type="ECO:0000259" key="11">
    <source>
        <dbReference type="Pfam" id="PF02096"/>
    </source>
</evidence>
<dbReference type="PANTHER" id="PTHR12428">
    <property type="entry name" value="OXA1"/>
    <property type="match status" value="1"/>
</dbReference>
<feature type="transmembrane region" description="Helical" evidence="10">
    <location>
        <begin position="98"/>
        <end position="118"/>
    </location>
</feature>
<organism evidence="12 13">
    <name type="scientific">Candidatus Sungiibacteriota bacterium</name>
    <dbReference type="NCBI Taxonomy" id="2750080"/>
    <lineage>
        <taxon>Bacteria</taxon>
        <taxon>Candidatus Sungiibacteriota</taxon>
    </lineage>
</organism>
<dbReference type="InterPro" id="IPR001708">
    <property type="entry name" value="YidC/ALB3/OXA1/COX18"/>
</dbReference>
<evidence type="ECO:0000256" key="4">
    <source>
        <dbReference type="ARBA" id="ARBA00022692"/>
    </source>
</evidence>
<reference evidence="12" key="1">
    <citation type="submission" date="2020-07" db="EMBL/GenBank/DDBJ databases">
        <title>Huge and variable diversity of episymbiotic CPR bacteria and DPANN archaea in groundwater ecosystems.</title>
        <authorList>
            <person name="He C.Y."/>
            <person name="Keren R."/>
            <person name="Whittaker M."/>
            <person name="Farag I.F."/>
            <person name="Doudna J."/>
            <person name="Cate J.H.D."/>
            <person name="Banfield J.F."/>
        </authorList>
    </citation>
    <scope>NUCLEOTIDE SEQUENCE</scope>
    <source>
        <strain evidence="12">NC_groundwater_1226_Ag_S-0.1um_59_124</strain>
    </source>
</reference>
<comment type="subcellular location">
    <subcellularLocation>
        <location evidence="1">Cell membrane</location>
        <topology evidence="1">Multi-pass membrane protein</topology>
    </subcellularLocation>
    <subcellularLocation>
        <location evidence="9">Membrane</location>
        <topology evidence="9">Multi-pass membrane protein</topology>
    </subcellularLocation>
</comment>
<dbReference type="GO" id="GO:0051205">
    <property type="term" value="P:protein insertion into membrane"/>
    <property type="evidence" value="ECO:0007669"/>
    <property type="project" value="TreeGrafter"/>
</dbReference>
<dbReference type="Pfam" id="PF02096">
    <property type="entry name" value="60KD_IMP"/>
    <property type="match status" value="1"/>
</dbReference>
<dbReference type="InterPro" id="IPR047196">
    <property type="entry name" value="YidC_ALB_C"/>
</dbReference>
<feature type="transmembrane region" description="Helical" evidence="10">
    <location>
        <begin position="195"/>
        <end position="225"/>
    </location>
</feature>
<evidence type="ECO:0000256" key="1">
    <source>
        <dbReference type="ARBA" id="ARBA00004651"/>
    </source>
</evidence>
<dbReference type="EMBL" id="JACQMJ010000004">
    <property type="protein sequence ID" value="MBI4132149.1"/>
    <property type="molecule type" value="Genomic_DNA"/>
</dbReference>
<comment type="caution">
    <text evidence="12">The sequence shown here is derived from an EMBL/GenBank/DDBJ whole genome shotgun (WGS) entry which is preliminary data.</text>
</comment>
<evidence type="ECO:0000256" key="5">
    <source>
        <dbReference type="ARBA" id="ARBA00022927"/>
    </source>
</evidence>
<feature type="domain" description="Membrane insertase YidC/Oxa/ALB C-terminal" evidence="11">
    <location>
        <begin position="33"/>
        <end position="232"/>
    </location>
</feature>
<evidence type="ECO:0000256" key="8">
    <source>
        <dbReference type="ARBA" id="ARBA00023186"/>
    </source>
</evidence>
<evidence type="ECO:0000256" key="9">
    <source>
        <dbReference type="RuleBase" id="RU003945"/>
    </source>
</evidence>
<dbReference type="GO" id="GO:0005886">
    <property type="term" value="C:plasma membrane"/>
    <property type="evidence" value="ECO:0007669"/>
    <property type="project" value="UniProtKB-SubCell"/>
</dbReference>
<keyword evidence="6 10" id="KW-1133">Transmembrane helix</keyword>
<keyword evidence="7 10" id="KW-0472">Membrane</keyword>
<name>A0A933DSZ3_9BACT</name>
<dbReference type="GO" id="GO:0015031">
    <property type="term" value="P:protein transport"/>
    <property type="evidence" value="ECO:0007669"/>
    <property type="project" value="UniProtKB-KW"/>
</dbReference>
<evidence type="ECO:0000256" key="3">
    <source>
        <dbReference type="ARBA" id="ARBA00022475"/>
    </source>
</evidence>